<keyword evidence="2" id="KW-1185">Reference proteome</keyword>
<organism evidence="1 2">
    <name type="scientific">Stylosanthes scabra</name>
    <dbReference type="NCBI Taxonomy" id="79078"/>
    <lineage>
        <taxon>Eukaryota</taxon>
        <taxon>Viridiplantae</taxon>
        <taxon>Streptophyta</taxon>
        <taxon>Embryophyta</taxon>
        <taxon>Tracheophyta</taxon>
        <taxon>Spermatophyta</taxon>
        <taxon>Magnoliopsida</taxon>
        <taxon>eudicotyledons</taxon>
        <taxon>Gunneridae</taxon>
        <taxon>Pentapetalae</taxon>
        <taxon>rosids</taxon>
        <taxon>fabids</taxon>
        <taxon>Fabales</taxon>
        <taxon>Fabaceae</taxon>
        <taxon>Papilionoideae</taxon>
        <taxon>50 kb inversion clade</taxon>
        <taxon>dalbergioids sensu lato</taxon>
        <taxon>Dalbergieae</taxon>
        <taxon>Pterocarpus clade</taxon>
        <taxon>Stylosanthes</taxon>
    </lineage>
</organism>
<evidence type="ECO:0000313" key="2">
    <source>
        <dbReference type="Proteomes" id="UP001341840"/>
    </source>
</evidence>
<comment type="caution">
    <text evidence="1">The sequence shown here is derived from an EMBL/GenBank/DDBJ whole genome shotgun (WGS) entry which is preliminary data.</text>
</comment>
<evidence type="ECO:0000313" key="1">
    <source>
        <dbReference type="EMBL" id="MED6208532.1"/>
    </source>
</evidence>
<sequence length="145" mass="16107">MRWIRGTCVVRGYVVFVVIVDLDAHNVVRMLIVESSCAKCVPIRFFGRSVVAEGHYQQMDTPVAHVESHAALQKIEECAWNRFKEKIGRNPNLVVRRSAAVASTATVAVATSDTTISAAFSNAFPDLVAMPKSVEIDRKRFLRTT</sequence>
<dbReference type="EMBL" id="JASCZI010241940">
    <property type="protein sequence ID" value="MED6208532.1"/>
    <property type="molecule type" value="Genomic_DNA"/>
</dbReference>
<accession>A0ABU6YDQ4</accession>
<dbReference type="Proteomes" id="UP001341840">
    <property type="component" value="Unassembled WGS sequence"/>
</dbReference>
<name>A0ABU6YDQ4_9FABA</name>
<protein>
    <submittedName>
        <fullName evidence="1">Uncharacterized protein</fullName>
    </submittedName>
</protein>
<gene>
    <name evidence="1" type="ORF">PIB30_046026</name>
</gene>
<reference evidence="1 2" key="1">
    <citation type="journal article" date="2023" name="Plants (Basel)">
        <title>Bridging the Gap: Combining Genomics and Transcriptomics Approaches to Understand Stylosanthes scabra, an Orphan Legume from the Brazilian Caatinga.</title>
        <authorList>
            <person name="Ferreira-Neto J.R.C."/>
            <person name="da Silva M.D."/>
            <person name="Binneck E."/>
            <person name="de Melo N.F."/>
            <person name="da Silva R.H."/>
            <person name="de Melo A.L.T.M."/>
            <person name="Pandolfi V."/>
            <person name="Bustamante F.O."/>
            <person name="Brasileiro-Vidal A.C."/>
            <person name="Benko-Iseppon A.M."/>
        </authorList>
    </citation>
    <scope>NUCLEOTIDE SEQUENCE [LARGE SCALE GENOMIC DNA]</scope>
    <source>
        <tissue evidence="1">Leaves</tissue>
    </source>
</reference>
<proteinExistence type="predicted"/>